<comment type="caution">
    <text evidence="3">The sequence shown here is derived from an EMBL/GenBank/DDBJ whole genome shotgun (WGS) entry which is preliminary data.</text>
</comment>
<dbReference type="EMBL" id="POTC01000024">
    <property type="protein sequence ID" value="POF62420.1"/>
    <property type="molecule type" value="Genomic_DNA"/>
</dbReference>
<protein>
    <recommendedName>
        <fullName evidence="5">XdhC/CoxI family protein</fullName>
    </recommendedName>
</protein>
<evidence type="ECO:0000313" key="4">
    <source>
        <dbReference type="Proteomes" id="UP000237344"/>
    </source>
</evidence>
<evidence type="ECO:0008006" key="5">
    <source>
        <dbReference type="Google" id="ProtNLM"/>
    </source>
</evidence>
<reference evidence="3 4" key="1">
    <citation type="submission" date="2018-01" db="EMBL/GenBank/DDBJ databases">
        <title>Draft Genome Sequence of Komagataeibacter maltaceti LMG 1529, a Vinegar Producing Acetic Acid Bacterium Isolated from Malt Vinegar Brewery Acetifiers.</title>
        <authorList>
            <person name="Zhang Q."/>
            <person name="Hollensteiner J."/>
            <person name="Poehlein A."/>
            <person name="Daniel R."/>
        </authorList>
    </citation>
    <scope>NUCLEOTIDE SEQUENCE [LARGE SCALE GENOMIC DNA]</scope>
    <source>
        <strain evidence="3 4">LMG 1529</strain>
    </source>
</reference>
<dbReference type="Gene3D" id="3.40.50.720">
    <property type="entry name" value="NAD(P)-binding Rossmann-like Domain"/>
    <property type="match status" value="1"/>
</dbReference>
<accession>A0A2S3W0M3</accession>
<dbReference type="Pfam" id="PF13478">
    <property type="entry name" value="XdhC_C"/>
    <property type="match status" value="1"/>
</dbReference>
<dbReference type="RefSeq" id="WP_110095490.1">
    <property type="nucleotide sequence ID" value="NZ_NKUE01000007.1"/>
</dbReference>
<dbReference type="InterPro" id="IPR052698">
    <property type="entry name" value="MoCofactor_Util/Proc"/>
</dbReference>
<sequence length="365" mass="38810">MTQTLTSHDPLDLAIAWARAGQATALACVTSTWGSSPRPAGSMMSVSATGRIEGSVSGGCVEGAVIEEAGEVMRDGLPRSLSYGVSSEDAWSVGLACGGLLDVYVEAVRTPEHPVGTLPLDLLEQIAALRRARQSVILATRLSDGRHIILTRTADGIVAPDASPGDAGHVDSLRETARQAFHAGRSLRHTDAQEEAWFLHLIPMQPRLMIVGAVHIAQVLAPMAQASGFAVTVIDPRTQLATVERFPGITLDTQWPDEALDHLRIDNQTAIVTLTHDAKLDDPTLRHALRGPAFYIGALGSRKTQASRLARLKEDGFSEEEVRRIHGPVGLAIGAIGAAEIALSILAEIIAVRRNAPLGHHPGWA</sequence>
<dbReference type="PANTHER" id="PTHR30388">
    <property type="entry name" value="ALDEHYDE OXIDOREDUCTASE MOLYBDENUM COFACTOR ASSEMBLY PROTEIN"/>
    <property type="match status" value="1"/>
</dbReference>
<organism evidence="3 4">
    <name type="scientific">Novacetimonas maltaceti</name>
    <dbReference type="NCBI Taxonomy" id="1203393"/>
    <lineage>
        <taxon>Bacteria</taxon>
        <taxon>Pseudomonadati</taxon>
        <taxon>Pseudomonadota</taxon>
        <taxon>Alphaproteobacteria</taxon>
        <taxon>Acetobacterales</taxon>
        <taxon>Acetobacteraceae</taxon>
        <taxon>Novacetimonas</taxon>
    </lineage>
</organism>
<proteinExistence type="predicted"/>
<evidence type="ECO:0000313" key="3">
    <source>
        <dbReference type="EMBL" id="POF62420.1"/>
    </source>
</evidence>
<dbReference type="OrthoDB" id="9815497at2"/>
<evidence type="ECO:0000259" key="2">
    <source>
        <dbReference type="Pfam" id="PF13478"/>
    </source>
</evidence>
<dbReference type="AlphaFoldDB" id="A0A2S3W0M3"/>
<dbReference type="PANTHER" id="PTHR30388:SF4">
    <property type="entry name" value="MOLYBDENUM COFACTOR INSERTION CHAPERONE PAOD"/>
    <property type="match status" value="1"/>
</dbReference>
<feature type="domain" description="XdhC- CoxI" evidence="1">
    <location>
        <begin position="17"/>
        <end position="84"/>
    </location>
</feature>
<dbReference type="InterPro" id="IPR003777">
    <property type="entry name" value="XdhC_CoxI"/>
</dbReference>
<feature type="domain" description="XdhC Rossmann" evidence="2">
    <location>
        <begin position="208"/>
        <end position="349"/>
    </location>
</feature>
<keyword evidence="4" id="KW-1185">Reference proteome</keyword>
<dbReference type="InterPro" id="IPR027051">
    <property type="entry name" value="XdhC_Rossmann_dom"/>
</dbReference>
<gene>
    <name evidence="3" type="ORF">KMAL_19060</name>
</gene>
<evidence type="ECO:0000259" key="1">
    <source>
        <dbReference type="Pfam" id="PF02625"/>
    </source>
</evidence>
<dbReference type="Proteomes" id="UP000237344">
    <property type="component" value="Unassembled WGS sequence"/>
</dbReference>
<name>A0A2S3W0M3_9PROT</name>
<dbReference type="Pfam" id="PF02625">
    <property type="entry name" value="XdhC_CoxI"/>
    <property type="match status" value="1"/>
</dbReference>